<evidence type="ECO:0000313" key="2">
    <source>
        <dbReference type="EMBL" id="MEQ2252844.1"/>
    </source>
</evidence>
<proteinExistence type="predicted"/>
<reference evidence="2 3" key="1">
    <citation type="submission" date="2021-06" db="EMBL/GenBank/DDBJ databases">
        <authorList>
            <person name="Palmer J.M."/>
        </authorList>
    </citation>
    <scope>NUCLEOTIDE SEQUENCE [LARGE SCALE GENOMIC DNA]</scope>
    <source>
        <strain evidence="3">if_2019</strain>
        <tissue evidence="2">Muscle</tissue>
    </source>
</reference>
<gene>
    <name evidence="2" type="ORF">ILYODFUR_025995</name>
</gene>
<dbReference type="Proteomes" id="UP001482620">
    <property type="component" value="Unassembled WGS sequence"/>
</dbReference>
<keyword evidence="1" id="KW-1133">Transmembrane helix</keyword>
<organism evidence="2 3">
    <name type="scientific">Ilyodon furcidens</name>
    <name type="common">goldbreast splitfin</name>
    <dbReference type="NCBI Taxonomy" id="33524"/>
    <lineage>
        <taxon>Eukaryota</taxon>
        <taxon>Metazoa</taxon>
        <taxon>Chordata</taxon>
        <taxon>Craniata</taxon>
        <taxon>Vertebrata</taxon>
        <taxon>Euteleostomi</taxon>
        <taxon>Actinopterygii</taxon>
        <taxon>Neopterygii</taxon>
        <taxon>Teleostei</taxon>
        <taxon>Neoteleostei</taxon>
        <taxon>Acanthomorphata</taxon>
        <taxon>Ovalentaria</taxon>
        <taxon>Atherinomorphae</taxon>
        <taxon>Cyprinodontiformes</taxon>
        <taxon>Goodeidae</taxon>
        <taxon>Ilyodon</taxon>
    </lineage>
</organism>
<comment type="caution">
    <text evidence="2">The sequence shown here is derived from an EMBL/GenBank/DDBJ whole genome shotgun (WGS) entry which is preliminary data.</text>
</comment>
<feature type="non-terminal residue" evidence="2">
    <location>
        <position position="1"/>
    </location>
</feature>
<keyword evidence="1" id="KW-0812">Transmembrane</keyword>
<feature type="transmembrane region" description="Helical" evidence="1">
    <location>
        <begin position="25"/>
        <end position="48"/>
    </location>
</feature>
<name>A0ABV0V662_9TELE</name>
<keyword evidence="1" id="KW-0472">Membrane</keyword>
<keyword evidence="3" id="KW-1185">Reference proteome</keyword>
<dbReference type="EMBL" id="JAHRIQ010095923">
    <property type="protein sequence ID" value="MEQ2252844.1"/>
    <property type="molecule type" value="Genomic_DNA"/>
</dbReference>
<accession>A0ABV0V662</accession>
<feature type="transmembrane region" description="Helical" evidence="1">
    <location>
        <begin position="108"/>
        <end position="126"/>
    </location>
</feature>
<evidence type="ECO:0000256" key="1">
    <source>
        <dbReference type="SAM" id="Phobius"/>
    </source>
</evidence>
<evidence type="ECO:0000313" key="3">
    <source>
        <dbReference type="Proteomes" id="UP001482620"/>
    </source>
</evidence>
<sequence length="135" mass="14867">GQNGNQEQIVFLTSKEKSSSKKTGILIGVLVGLFAVLSVAAFLVWFFVFRHANSQNSMAVQLKPSVKLFSGQMKLAGMSYDTKLEETTSQEFQDSAEKLEKLVSTPPIMSPIFVLLYTLLLLSTPYPQLSLVSAF</sequence>
<protein>
    <submittedName>
        <fullName evidence="2">Uncharacterized protein</fullName>
    </submittedName>
</protein>